<proteinExistence type="predicted"/>
<gene>
    <name evidence="2" type="ORF">CQW23_01172</name>
</gene>
<dbReference type="PANTHER" id="PTHR10811">
    <property type="entry name" value="FRINGE-RELATED"/>
    <property type="match status" value="1"/>
</dbReference>
<evidence type="ECO:0008006" key="4">
    <source>
        <dbReference type="Google" id="ProtNLM"/>
    </source>
</evidence>
<reference evidence="2 3" key="1">
    <citation type="journal article" date="2017" name="Genome Biol.">
        <title>New reference genome sequences of hot pepper reveal the massive evolution of plant disease-resistance genes by retroduplication.</title>
        <authorList>
            <person name="Kim S."/>
            <person name="Park J."/>
            <person name="Yeom S.I."/>
            <person name="Kim Y.M."/>
            <person name="Seo E."/>
            <person name="Kim K.T."/>
            <person name="Kim M.S."/>
            <person name="Lee J.M."/>
            <person name="Cheong K."/>
            <person name="Shin H.S."/>
            <person name="Kim S.B."/>
            <person name="Han K."/>
            <person name="Lee J."/>
            <person name="Park M."/>
            <person name="Lee H.A."/>
            <person name="Lee H.Y."/>
            <person name="Lee Y."/>
            <person name="Oh S."/>
            <person name="Lee J.H."/>
            <person name="Choi E."/>
            <person name="Choi E."/>
            <person name="Lee S.E."/>
            <person name="Jeon J."/>
            <person name="Kim H."/>
            <person name="Choi G."/>
            <person name="Song H."/>
            <person name="Lee J."/>
            <person name="Lee S.C."/>
            <person name="Kwon J.K."/>
            <person name="Lee H.Y."/>
            <person name="Koo N."/>
            <person name="Hong Y."/>
            <person name="Kim R.W."/>
            <person name="Kang W.H."/>
            <person name="Huh J.H."/>
            <person name="Kang B.C."/>
            <person name="Yang T.J."/>
            <person name="Lee Y.H."/>
            <person name="Bennetzen J.L."/>
            <person name="Choi D."/>
        </authorList>
    </citation>
    <scope>NUCLEOTIDE SEQUENCE [LARGE SCALE GENOMIC DNA]</scope>
    <source>
        <strain evidence="3">cv. PBC81</strain>
    </source>
</reference>
<dbReference type="Pfam" id="PF04646">
    <property type="entry name" value="DUF604"/>
    <property type="match status" value="1"/>
</dbReference>
<feature type="transmembrane region" description="Helical" evidence="1">
    <location>
        <begin position="12"/>
        <end position="30"/>
    </location>
</feature>
<name>A0A2G2XMY4_CAPBA</name>
<dbReference type="Gene3D" id="3.90.550.50">
    <property type="match status" value="1"/>
</dbReference>
<protein>
    <recommendedName>
        <fullName evidence="4">Fringe-related protein</fullName>
    </recommendedName>
</protein>
<keyword evidence="3" id="KW-1185">Reference proteome</keyword>
<evidence type="ECO:0000256" key="1">
    <source>
        <dbReference type="SAM" id="Phobius"/>
    </source>
</evidence>
<dbReference type="EMBL" id="MLFT02000001">
    <property type="protein sequence ID" value="PHT58809.1"/>
    <property type="molecule type" value="Genomic_DNA"/>
</dbReference>
<organism evidence="2 3">
    <name type="scientific">Capsicum baccatum</name>
    <name type="common">Peruvian pepper</name>
    <dbReference type="NCBI Taxonomy" id="33114"/>
    <lineage>
        <taxon>Eukaryota</taxon>
        <taxon>Viridiplantae</taxon>
        <taxon>Streptophyta</taxon>
        <taxon>Embryophyta</taxon>
        <taxon>Tracheophyta</taxon>
        <taxon>Spermatophyta</taxon>
        <taxon>Magnoliopsida</taxon>
        <taxon>eudicotyledons</taxon>
        <taxon>Gunneridae</taxon>
        <taxon>Pentapetalae</taxon>
        <taxon>asterids</taxon>
        <taxon>lamiids</taxon>
        <taxon>Solanales</taxon>
        <taxon>Solanaceae</taxon>
        <taxon>Solanoideae</taxon>
        <taxon>Capsiceae</taxon>
        <taxon>Capsicum</taxon>
    </lineage>
</organism>
<reference evidence="3" key="2">
    <citation type="journal article" date="2017" name="J. Anim. Genet.">
        <title>Multiple reference genome sequences of hot pepper reveal the massive evolution of plant disease resistance genes by retroduplication.</title>
        <authorList>
            <person name="Kim S."/>
            <person name="Park J."/>
            <person name="Yeom S.-I."/>
            <person name="Kim Y.-M."/>
            <person name="Seo E."/>
            <person name="Kim K.-T."/>
            <person name="Kim M.-S."/>
            <person name="Lee J.M."/>
            <person name="Cheong K."/>
            <person name="Shin H.-S."/>
            <person name="Kim S.-B."/>
            <person name="Han K."/>
            <person name="Lee J."/>
            <person name="Park M."/>
            <person name="Lee H.-A."/>
            <person name="Lee H.-Y."/>
            <person name="Lee Y."/>
            <person name="Oh S."/>
            <person name="Lee J.H."/>
            <person name="Choi E."/>
            <person name="Choi E."/>
            <person name="Lee S.E."/>
            <person name="Jeon J."/>
            <person name="Kim H."/>
            <person name="Choi G."/>
            <person name="Song H."/>
            <person name="Lee J."/>
            <person name="Lee S.-C."/>
            <person name="Kwon J.-K."/>
            <person name="Lee H.-Y."/>
            <person name="Koo N."/>
            <person name="Hong Y."/>
            <person name="Kim R.W."/>
            <person name="Kang W.-H."/>
            <person name="Huh J.H."/>
            <person name="Kang B.-C."/>
            <person name="Yang T.-J."/>
            <person name="Lee Y.-H."/>
            <person name="Bennetzen J.L."/>
            <person name="Choi D."/>
        </authorList>
    </citation>
    <scope>NUCLEOTIDE SEQUENCE [LARGE SCALE GENOMIC DNA]</scope>
    <source>
        <strain evidence="3">cv. PBC81</strain>
    </source>
</reference>
<evidence type="ECO:0000313" key="3">
    <source>
        <dbReference type="Proteomes" id="UP000224567"/>
    </source>
</evidence>
<sequence length="692" mass="80547">MSKHDKSNVLRVVICGLVLYMCTVIFLNRFPSSDHLFSTCQTIKSSNNNVAETNISHLVFGLMGNEKAWHHRKHYVEAWWRPNVTRGHLFLDVPPIGDDLLPWSLNSPPYRISEDIPKLLKETGHDDARVLRIVHGIMEVVREAREDQVRWVIMGDDDSVFFVDNMVDILAQYDHNKYYYLGGHSEFILSNYWYSFNQGFGGAGIILSYPLAKAFANNVMSCLKRYAHLKSSDRTIMLCVADLGVNLSPLQGIHQIDLRRDISGFLSYHPKSLLVSLHHYDMVNPIFPSMNRAQSGFHLQNDAKYDQSRMLQQTICHHRSQSWTFSVSWGYSVHIYETIMPRSWIQRPIETFQKWQRSPRPPHYMFDTRNPSWHPCEAPHVFFLKSVEKMQSGEIVTTYTRGWPRGIGACSSSGNYSAEYVSEIHVYSSATKRILIDRCECCNVTHETGSNKADIKCSYGGGLDSSTNLELLELDIVDGLLYPGEDKSEIYCWIDVDYVAVDLNLLKESEISAYKMSPPIRGKRQKRKRDRSLGIGVCHFRLLMKSLCSFGYGGMQWIHSIKMWIVEHLYQRPTLTRFDPERFNRINDYEERMEKYKCPKEIGDWVKLFRSLTIDKITWNLHWFPWRQVIHSSVIRPFLLLMGIRDVQPYVPLRVLRQLGKRQIIPIMENMTEFIFEVRPEIPLLEDLAQQI</sequence>
<dbReference type="FunFam" id="3.90.550.50:FF:000061">
    <property type="entry name" value="AT4g00300 protein"/>
    <property type="match status" value="1"/>
</dbReference>
<dbReference type="InterPro" id="IPR006740">
    <property type="entry name" value="DUF604"/>
</dbReference>
<dbReference type="STRING" id="33114.A0A2G2XMY4"/>
<dbReference type="Proteomes" id="UP000224567">
    <property type="component" value="Unassembled WGS sequence"/>
</dbReference>
<keyword evidence="1" id="KW-0472">Membrane</keyword>
<accession>A0A2G2XMY4</accession>
<comment type="caution">
    <text evidence="2">The sequence shown here is derived from an EMBL/GenBank/DDBJ whole genome shotgun (WGS) entry which is preliminary data.</text>
</comment>
<dbReference type="AlphaFoldDB" id="A0A2G2XMY4"/>
<dbReference type="OrthoDB" id="414175at2759"/>
<keyword evidence="1" id="KW-0812">Transmembrane</keyword>
<keyword evidence="1" id="KW-1133">Transmembrane helix</keyword>
<evidence type="ECO:0000313" key="2">
    <source>
        <dbReference type="EMBL" id="PHT58809.1"/>
    </source>
</evidence>